<comment type="caution">
    <text evidence="1">The sequence shown here is derived from an EMBL/GenBank/DDBJ whole genome shotgun (WGS) entry which is preliminary data.</text>
</comment>
<proteinExistence type="predicted"/>
<keyword evidence="2" id="KW-1185">Reference proteome</keyword>
<dbReference type="AlphaFoldDB" id="A0A8S1HCI8"/>
<dbReference type="OrthoDB" id="10366985at2759"/>
<dbReference type="EMBL" id="CAJGYM010000030">
    <property type="protein sequence ID" value="CAD6192772.1"/>
    <property type="molecule type" value="Genomic_DNA"/>
</dbReference>
<gene>
    <name evidence="1" type="ORF">CAUJ_LOCUS8691</name>
</gene>
<name>A0A8S1HCI8_9PELO</name>
<protein>
    <submittedName>
        <fullName evidence="1">Uncharacterized protein</fullName>
    </submittedName>
</protein>
<accession>A0A8S1HCI8</accession>
<dbReference type="Proteomes" id="UP000835052">
    <property type="component" value="Unassembled WGS sequence"/>
</dbReference>
<sequence length="141" mass="16319">MVRQFVSRQARRFQRKLHDIRLYINDRYGAMDMDTWEVIRNTLLQNVEEINVLLQRQSVRGHRDPTILTPEVHQRSSKDAIVLRLQRQIDAVSVLADVTHLGPEANEDEAATLMRVDQILDNLFEVITPETSLRGSDTVSN</sequence>
<evidence type="ECO:0000313" key="1">
    <source>
        <dbReference type="EMBL" id="CAD6192772.1"/>
    </source>
</evidence>
<organism evidence="1 2">
    <name type="scientific">Caenorhabditis auriculariae</name>
    <dbReference type="NCBI Taxonomy" id="2777116"/>
    <lineage>
        <taxon>Eukaryota</taxon>
        <taxon>Metazoa</taxon>
        <taxon>Ecdysozoa</taxon>
        <taxon>Nematoda</taxon>
        <taxon>Chromadorea</taxon>
        <taxon>Rhabditida</taxon>
        <taxon>Rhabditina</taxon>
        <taxon>Rhabditomorpha</taxon>
        <taxon>Rhabditoidea</taxon>
        <taxon>Rhabditidae</taxon>
        <taxon>Peloderinae</taxon>
        <taxon>Caenorhabditis</taxon>
    </lineage>
</organism>
<evidence type="ECO:0000313" key="2">
    <source>
        <dbReference type="Proteomes" id="UP000835052"/>
    </source>
</evidence>
<reference evidence="1" key="1">
    <citation type="submission" date="2020-10" db="EMBL/GenBank/DDBJ databases">
        <authorList>
            <person name="Kikuchi T."/>
        </authorList>
    </citation>
    <scope>NUCLEOTIDE SEQUENCE</scope>
    <source>
        <strain evidence="1">NKZ352</strain>
    </source>
</reference>